<keyword evidence="3" id="KW-1185">Reference proteome</keyword>
<dbReference type="Gene3D" id="3.40.20.10">
    <property type="entry name" value="Severin"/>
    <property type="match status" value="4"/>
</dbReference>
<dbReference type="SUPFAM" id="SSF47050">
    <property type="entry name" value="VHP, Villin headpiece domain"/>
    <property type="match status" value="1"/>
</dbReference>
<sequence>MSLSVPSTPQKYQEPIIGEEHCGVKLRDSAEEERRRREQFPLPMLIRASANPPFVRLVLPSCCSINDHCSYLLITQKRLIIYNGNEAAIICRSKIAQMAYEIVASKELPTNAIRVEIANDDQKTECHFWRLLKRDEEESKMEKENLLIVSECCEGMETSEEDKIFEVMANGTTKILSEGKAPEIAMFDRAKVLVFYFISEIYVWVGSEANKSLIENAMNFARSLGLPNVRAKRIVCQNDHSSTMEWTILRRISEGIVDTLFKYKFSNWPNNSKRRKSLSQRPKSVSSVPCEAKSIAKITNEKALIRETAAKMSEKSPNGSGELRLEDNILRPDEKNVFTEALRIYESVGEQLKEKGQRRKGLVEFEADKCYVIEWEYRIERTGIRKLDGSAAARRECGRRRKCFFYWLGPRSTPAEQSRCALALREKDTELCEHIRVEAGKEAPMLLHILDGLIVWGTGSNVLCVIGSSGNCYVAQEMRFPVKFRSQGIYVRICDGSIECLRGEQCPDALLEGSKSLAKKIAEAEGLKWTGEVAHLREDIAKPREWTKAPKMFRFRDNEFWEMNTAHPQANFTFTQKDLRDCVVVDQGKHLWLWADNEQPIATFVLKVAFLYWYGEEFAFEKSVGKASDGSAHLINGGTEPDEFKALFAEWEEEGNEVREGEQKKHSAEEKLSEVIAERTKHRSADELRRRELPAGFDTKNLEQYLSEAEFVRVFGISREQFDTLPRWRQLSMKKEAGLF</sequence>
<evidence type="ECO:0000259" key="1">
    <source>
        <dbReference type="PROSITE" id="PS51089"/>
    </source>
</evidence>
<comment type="caution">
    <text evidence="2">The sequence shown here is derived from an EMBL/GenBank/DDBJ whole genome shotgun (WGS) entry which is preliminary data.</text>
</comment>
<dbReference type="Pfam" id="PF02209">
    <property type="entry name" value="VHP"/>
    <property type="match status" value="1"/>
</dbReference>
<organism evidence="2 3">
    <name type="scientific">Heterodera trifolii</name>
    <dbReference type="NCBI Taxonomy" id="157864"/>
    <lineage>
        <taxon>Eukaryota</taxon>
        <taxon>Metazoa</taxon>
        <taxon>Ecdysozoa</taxon>
        <taxon>Nematoda</taxon>
        <taxon>Chromadorea</taxon>
        <taxon>Rhabditida</taxon>
        <taxon>Tylenchina</taxon>
        <taxon>Tylenchomorpha</taxon>
        <taxon>Tylenchoidea</taxon>
        <taxon>Heteroderidae</taxon>
        <taxon>Heteroderinae</taxon>
        <taxon>Heterodera</taxon>
    </lineage>
</organism>
<dbReference type="SMART" id="SM00153">
    <property type="entry name" value="VHP"/>
    <property type="match status" value="1"/>
</dbReference>
<dbReference type="SUPFAM" id="SSF55753">
    <property type="entry name" value="Actin depolymerizing proteins"/>
    <property type="match status" value="2"/>
</dbReference>
<dbReference type="EMBL" id="JBICBT010000458">
    <property type="protein sequence ID" value="KAL3113043.1"/>
    <property type="molecule type" value="Genomic_DNA"/>
</dbReference>
<dbReference type="AlphaFoldDB" id="A0ABD2LCZ2"/>
<reference evidence="2 3" key="1">
    <citation type="submission" date="2024-10" db="EMBL/GenBank/DDBJ databases">
        <authorList>
            <person name="Kim D."/>
        </authorList>
    </citation>
    <scope>NUCLEOTIDE SEQUENCE [LARGE SCALE GENOMIC DNA]</scope>
    <source>
        <strain evidence="2">BH-2024</strain>
    </source>
</reference>
<dbReference type="InterPro" id="IPR036886">
    <property type="entry name" value="Villin_headpiece_dom_sf"/>
</dbReference>
<accession>A0ABD2LCZ2</accession>
<dbReference type="Gene3D" id="1.10.950.10">
    <property type="entry name" value="Villin headpiece domain"/>
    <property type="match status" value="1"/>
</dbReference>
<name>A0ABD2LCZ2_9BILA</name>
<proteinExistence type="predicted"/>
<feature type="domain" description="HP" evidence="1">
    <location>
        <begin position="677"/>
        <end position="740"/>
    </location>
</feature>
<dbReference type="PROSITE" id="PS51089">
    <property type="entry name" value="HP"/>
    <property type="match status" value="1"/>
</dbReference>
<evidence type="ECO:0000313" key="3">
    <source>
        <dbReference type="Proteomes" id="UP001620626"/>
    </source>
</evidence>
<dbReference type="PANTHER" id="PTHR11977">
    <property type="entry name" value="VILLIN"/>
    <property type="match status" value="1"/>
</dbReference>
<dbReference type="InterPro" id="IPR003128">
    <property type="entry name" value="Villin_headpiece"/>
</dbReference>
<dbReference type="InterPro" id="IPR007122">
    <property type="entry name" value="Villin/Gelsolin"/>
</dbReference>
<dbReference type="PANTHER" id="PTHR11977:SF45">
    <property type="entry name" value="SUPERVILLIN"/>
    <property type="match status" value="1"/>
</dbReference>
<evidence type="ECO:0000313" key="2">
    <source>
        <dbReference type="EMBL" id="KAL3113043.1"/>
    </source>
</evidence>
<gene>
    <name evidence="2" type="ORF">niasHT_013508</name>
</gene>
<dbReference type="InterPro" id="IPR029006">
    <property type="entry name" value="ADF-H/Gelsolin-like_dom_sf"/>
</dbReference>
<dbReference type="Proteomes" id="UP001620626">
    <property type="component" value="Unassembled WGS sequence"/>
</dbReference>
<protein>
    <recommendedName>
        <fullName evidence="1">HP domain-containing protein</fullName>
    </recommendedName>
</protein>